<protein>
    <recommendedName>
        <fullName evidence="3">Uracil-DNA glycosylase-like domain-containing protein</fullName>
    </recommendedName>
</protein>
<evidence type="ECO:0000313" key="2">
    <source>
        <dbReference type="Proteomes" id="UP000178622"/>
    </source>
</evidence>
<dbReference type="STRING" id="1859473.BG261_09875"/>
<evidence type="ECO:0000313" key="1">
    <source>
        <dbReference type="EMBL" id="OFI49943.1"/>
    </source>
</evidence>
<name>A0A1E8GQN0_9LACT</name>
<gene>
    <name evidence="1" type="ORF">BG261_09875</name>
</gene>
<dbReference type="RefSeq" id="WP_070791607.1">
    <property type="nucleotide sequence ID" value="NZ_MKIR01000004.1"/>
</dbReference>
<proteinExistence type="predicted"/>
<accession>A0A1E8GQN0</accession>
<dbReference type="Proteomes" id="UP000178622">
    <property type="component" value="Unassembled WGS sequence"/>
</dbReference>
<dbReference type="OrthoDB" id="2339468at2"/>
<keyword evidence="2" id="KW-1185">Reference proteome</keyword>
<comment type="caution">
    <text evidence="1">The sequence shown here is derived from an EMBL/GenBank/DDBJ whole genome shotgun (WGS) entry which is preliminary data.</text>
</comment>
<dbReference type="EMBL" id="MKIR01000004">
    <property type="protein sequence ID" value="OFI49943.1"/>
    <property type="molecule type" value="Genomic_DNA"/>
</dbReference>
<evidence type="ECO:0008006" key="3">
    <source>
        <dbReference type="Google" id="ProtNLM"/>
    </source>
</evidence>
<dbReference type="AlphaFoldDB" id="A0A1E8GQN0"/>
<organism evidence="1 2">
    <name type="scientific">Floricoccus tropicus</name>
    <dbReference type="NCBI Taxonomy" id="1859473"/>
    <lineage>
        <taxon>Bacteria</taxon>
        <taxon>Bacillati</taxon>
        <taxon>Bacillota</taxon>
        <taxon>Bacilli</taxon>
        <taxon>Lactobacillales</taxon>
        <taxon>Streptococcaceae</taxon>
        <taxon>Floricoccus</taxon>
    </lineage>
</organism>
<sequence length="215" mass="24861">MSNKEYKYSDPKDLESYAVWTLPENVEQILEEKDFNTLTKEFADVYKTADVPAEEIEKDKRHDFVIVGMNPGDTIDTHDKNVKYLNFHGIKNSGTYRLAAAIYNTELWGAYMTDLSRKISSKGSEIEITDEDVDDFLGRIEIANIDSDATIIALGISTYEAFENYKESKKENGVRHSQIGKRHIYYLPHYSMSNGHWNTEKVHDRVLEILENHKK</sequence>
<reference evidence="2" key="1">
    <citation type="submission" date="2016-09" db="EMBL/GenBank/DDBJ databases">
        <title>Draft genome sequence of a novel species of the family Streptococcaceae isolated from flowers.</title>
        <authorList>
            <person name="Chuah L.-O."/>
            <person name="Yap K.-P."/>
            <person name="Thong K.L."/>
            <person name="Liong M.T."/>
            <person name="Ahmad R."/>
            <person name="Rusul G."/>
        </authorList>
    </citation>
    <scope>NUCLEOTIDE SEQUENCE [LARGE SCALE GENOMIC DNA]</scope>
    <source>
        <strain evidence="2">DF1</strain>
    </source>
</reference>